<keyword evidence="3" id="KW-1185">Reference proteome</keyword>
<dbReference type="EMBL" id="LGRX02024847">
    <property type="protein sequence ID" value="KAK3253414.1"/>
    <property type="molecule type" value="Genomic_DNA"/>
</dbReference>
<evidence type="ECO:0000313" key="3">
    <source>
        <dbReference type="Proteomes" id="UP001190700"/>
    </source>
</evidence>
<dbReference type="EMBL" id="LGRX02003282">
    <property type="protein sequence ID" value="KAK3282491.1"/>
    <property type="molecule type" value="Genomic_DNA"/>
</dbReference>
<dbReference type="Proteomes" id="UP001190700">
    <property type="component" value="Unassembled WGS sequence"/>
</dbReference>
<evidence type="ECO:0000313" key="1">
    <source>
        <dbReference type="EMBL" id="KAK3253414.1"/>
    </source>
</evidence>
<sequence length="151" mass="16726">MSLKRSLTLNPAGISDVPGLEFTPPKRIRTDSAESGMLEVFVLVRSPFCYPTDIRVYPIDAMDAASKLRQLVDLCVSGSPDDAHTWNLSLNTIQYFGDGKDSRDIFGITDFENDDLHEELDAITAKQSFCSASQSGLKLVGTIAFHYEPYE</sequence>
<protein>
    <submittedName>
        <fullName evidence="2">Uncharacterized protein</fullName>
    </submittedName>
</protein>
<organism evidence="2 3">
    <name type="scientific">Cymbomonas tetramitiformis</name>
    <dbReference type="NCBI Taxonomy" id="36881"/>
    <lineage>
        <taxon>Eukaryota</taxon>
        <taxon>Viridiplantae</taxon>
        <taxon>Chlorophyta</taxon>
        <taxon>Pyramimonadophyceae</taxon>
        <taxon>Pyramimonadales</taxon>
        <taxon>Pyramimonadaceae</taxon>
        <taxon>Cymbomonas</taxon>
    </lineage>
</organism>
<evidence type="ECO:0000313" key="2">
    <source>
        <dbReference type="EMBL" id="KAK3282491.1"/>
    </source>
</evidence>
<dbReference type="AlphaFoldDB" id="A0AAE0GQZ6"/>
<name>A0AAE0GQZ6_9CHLO</name>
<reference evidence="2" key="2">
    <citation type="submission" date="2023-06" db="EMBL/GenBank/DDBJ databases">
        <title>Long-read-based genome assembly of the green algal bacterivore Cymbomonas tetramitiformis.</title>
        <authorList>
            <person name="Gyaltshen Y."/>
            <person name="Rozenberg A."/>
            <person name="Paasch A."/>
            <person name="Burns J.A."/>
            <person name="Warring S."/>
            <person name="Larson R."/>
            <person name="Maurer-Alcala X."/>
            <person name="Dacks J."/>
            <person name="Kim E."/>
        </authorList>
    </citation>
    <scope>NUCLEOTIDE SEQUENCE</scope>
    <source>
        <strain evidence="2">PLY_AMNH</strain>
    </source>
</reference>
<accession>A0AAE0GQZ6</accession>
<reference evidence="2 3" key="1">
    <citation type="journal article" date="2015" name="Genome Biol. Evol.">
        <title>Comparative Genomics of a Bacterivorous Green Alga Reveals Evolutionary Causalities and Consequences of Phago-Mixotrophic Mode of Nutrition.</title>
        <authorList>
            <person name="Burns J.A."/>
            <person name="Paasch A."/>
            <person name="Narechania A."/>
            <person name="Kim E."/>
        </authorList>
    </citation>
    <scope>NUCLEOTIDE SEQUENCE [LARGE SCALE GENOMIC DNA]</scope>
    <source>
        <strain evidence="2">PLY_AMNH</strain>
    </source>
</reference>
<gene>
    <name evidence="1" type="ORF">CYMTET_37413</name>
    <name evidence="2" type="ORF">CYMTET_9766</name>
</gene>
<comment type="caution">
    <text evidence="2">The sequence shown here is derived from an EMBL/GenBank/DDBJ whole genome shotgun (WGS) entry which is preliminary data.</text>
</comment>
<proteinExistence type="predicted"/>